<dbReference type="SUPFAM" id="SSF53474">
    <property type="entry name" value="alpha/beta-Hydrolases"/>
    <property type="match status" value="1"/>
</dbReference>
<dbReference type="RefSeq" id="WP_159796207.1">
    <property type="nucleotide sequence ID" value="NZ_WTYM01000052.1"/>
</dbReference>
<evidence type="ECO:0000256" key="3">
    <source>
        <dbReference type="SAM" id="SignalP"/>
    </source>
</evidence>
<dbReference type="InterPro" id="IPR002471">
    <property type="entry name" value="Pept_S9_AS"/>
</dbReference>
<dbReference type="Proteomes" id="UP000433652">
    <property type="component" value="Unassembled WGS sequence"/>
</dbReference>
<dbReference type="PROSITE" id="PS00708">
    <property type="entry name" value="PRO_ENDOPEP_SER"/>
    <property type="match status" value="1"/>
</dbReference>
<dbReference type="OrthoDB" id="9809549at2"/>
<organism evidence="5 6">
    <name type="scientific">Croceibacterium salegens</name>
    <dbReference type="NCBI Taxonomy" id="1737568"/>
    <lineage>
        <taxon>Bacteria</taxon>
        <taxon>Pseudomonadati</taxon>
        <taxon>Pseudomonadota</taxon>
        <taxon>Alphaproteobacteria</taxon>
        <taxon>Sphingomonadales</taxon>
        <taxon>Erythrobacteraceae</taxon>
        <taxon>Croceibacterium</taxon>
    </lineage>
</organism>
<comment type="caution">
    <text evidence="5">The sequence shown here is derived from an EMBL/GenBank/DDBJ whole genome shotgun (WGS) entry which is preliminary data.</text>
</comment>
<protein>
    <submittedName>
        <fullName evidence="5">Alpha/beta fold hydrolase</fullName>
    </submittedName>
</protein>
<dbReference type="AlphaFoldDB" id="A0A6I4SZE7"/>
<feature type="region of interest" description="Disordered" evidence="2">
    <location>
        <begin position="231"/>
        <end position="253"/>
    </location>
</feature>
<keyword evidence="3" id="KW-0732">Signal</keyword>
<evidence type="ECO:0000256" key="2">
    <source>
        <dbReference type="SAM" id="MobiDB-lite"/>
    </source>
</evidence>
<dbReference type="InterPro" id="IPR053145">
    <property type="entry name" value="AB_hydrolase_Est10"/>
</dbReference>
<evidence type="ECO:0000259" key="4">
    <source>
        <dbReference type="Pfam" id="PF12146"/>
    </source>
</evidence>
<dbReference type="PANTHER" id="PTHR43265:SF1">
    <property type="entry name" value="ESTERASE ESTD"/>
    <property type="match status" value="1"/>
</dbReference>
<evidence type="ECO:0000313" key="6">
    <source>
        <dbReference type="Proteomes" id="UP000433652"/>
    </source>
</evidence>
<dbReference type="GO" id="GO:0004252">
    <property type="term" value="F:serine-type endopeptidase activity"/>
    <property type="evidence" value="ECO:0007669"/>
    <property type="project" value="InterPro"/>
</dbReference>
<feature type="chain" id="PRO_5026286543" evidence="3">
    <location>
        <begin position="25"/>
        <end position="581"/>
    </location>
</feature>
<reference evidence="5 6" key="1">
    <citation type="submission" date="2019-12" db="EMBL/GenBank/DDBJ databases">
        <title>Genomic-based taxomic classification of the family Erythrobacteraceae.</title>
        <authorList>
            <person name="Xu L."/>
        </authorList>
    </citation>
    <scope>NUCLEOTIDE SEQUENCE [LARGE SCALE GENOMIC DNA]</scope>
    <source>
        <strain evidence="5 6">MCCC 1K01500</strain>
    </source>
</reference>
<keyword evidence="1 5" id="KW-0378">Hydrolase</keyword>
<dbReference type="PANTHER" id="PTHR43265">
    <property type="entry name" value="ESTERASE ESTD"/>
    <property type="match status" value="1"/>
</dbReference>
<dbReference type="InterPro" id="IPR022742">
    <property type="entry name" value="Hydrolase_4"/>
</dbReference>
<feature type="signal peptide" evidence="3">
    <location>
        <begin position="1"/>
        <end position="24"/>
    </location>
</feature>
<evidence type="ECO:0000313" key="5">
    <source>
        <dbReference type="EMBL" id="MXO60407.1"/>
    </source>
</evidence>
<dbReference type="Gene3D" id="3.40.50.1820">
    <property type="entry name" value="alpha/beta hydrolase"/>
    <property type="match status" value="1"/>
</dbReference>
<dbReference type="Pfam" id="PF12146">
    <property type="entry name" value="Hydrolase_4"/>
    <property type="match status" value="1"/>
</dbReference>
<dbReference type="GO" id="GO:0052689">
    <property type="term" value="F:carboxylic ester hydrolase activity"/>
    <property type="evidence" value="ECO:0007669"/>
    <property type="project" value="TreeGrafter"/>
</dbReference>
<name>A0A6I4SZE7_9SPHN</name>
<proteinExistence type="predicted"/>
<dbReference type="EMBL" id="WTYM01000052">
    <property type="protein sequence ID" value="MXO60407.1"/>
    <property type="molecule type" value="Genomic_DNA"/>
</dbReference>
<accession>A0A6I4SZE7</accession>
<dbReference type="InterPro" id="IPR029058">
    <property type="entry name" value="AB_hydrolase_fold"/>
</dbReference>
<feature type="domain" description="Serine aminopeptidase S33" evidence="4">
    <location>
        <begin position="310"/>
        <end position="407"/>
    </location>
</feature>
<feature type="compositionally biased region" description="Pro residues" evidence="2">
    <location>
        <begin position="243"/>
        <end position="252"/>
    </location>
</feature>
<keyword evidence="6" id="KW-1185">Reference proteome</keyword>
<sequence>MALLRSLAAASMALSLLFAGTTAAAQDAPQIVGDWHGSLVTPRGPVVLVLYVTEGADGALEAKIENANQAPGQFAEVTSISVTGEHLSWTIDRIGASFEGDWQAAEHTWKGTFNQGADLPLTFEAGQPPAKPVVEGLDGRWEGTAKLNNATLRQVLRIETGDRGTIMLVDSPDQLANGVPVESFERDGQDVSFSLMGGMTKFAGKLSDDMTRLDGTYTTSVNGNVAEVHLERKTGEAAASKPPSRPQTPKEPFPYTAEEVAFDNPAFPEVHLAATLTLPEGKGPFPAAVMITGSGGQDRDEALMGHRPFAVIADYLTRRGIAVLRYDDRGIAKSTGTYANATSADLATDANAAAAYLMTRPEIRHDAIGFVGHSEGGMIGPIAASQNPAIGFVVLLAGPGTHLDQLMLSQQRLLGMTMGASEAQIDRQEPIMAAVFKAIIEADTPEDGKVAARAVLTPEAMATIGVPAGTDPDLIVGQVSGPWYQYFLKYDPAPVLASLTMPILAIGGSLDLQVPAEDNLAAIKAATAGNPDATTVELPGLNHLFQHATTGGVGEYAQIEETFAPEALKLVGDWIARRFVK</sequence>
<gene>
    <name evidence="5" type="ORF">GRI89_12755</name>
</gene>
<dbReference type="GO" id="GO:0006508">
    <property type="term" value="P:proteolysis"/>
    <property type="evidence" value="ECO:0007669"/>
    <property type="project" value="InterPro"/>
</dbReference>
<evidence type="ECO:0000256" key="1">
    <source>
        <dbReference type="ARBA" id="ARBA00022801"/>
    </source>
</evidence>